<evidence type="ECO:0000259" key="2">
    <source>
        <dbReference type="SMART" id="SM00198"/>
    </source>
</evidence>
<dbReference type="GO" id="GO:0005576">
    <property type="term" value="C:extracellular region"/>
    <property type="evidence" value="ECO:0007669"/>
    <property type="project" value="InterPro"/>
</dbReference>
<dbReference type="InterPro" id="IPR001283">
    <property type="entry name" value="CRISP-related"/>
</dbReference>
<feature type="chain" id="PRO_5026050371" evidence="1">
    <location>
        <begin position="26"/>
        <end position="173"/>
    </location>
</feature>
<dbReference type="InterPro" id="IPR014044">
    <property type="entry name" value="CAP_dom"/>
</dbReference>
<dbReference type="Gene3D" id="3.40.33.10">
    <property type="entry name" value="CAP"/>
    <property type="match status" value="1"/>
</dbReference>
<dbReference type="Proteomes" id="UP000503222">
    <property type="component" value="Chromosome"/>
</dbReference>
<dbReference type="PANTHER" id="PTHR10334">
    <property type="entry name" value="CYSTEINE-RICH SECRETORY PROTEIN-RELATED"/>
    <property type="match status" value="1"/>
</dbReference>
<gene>
    <name evidence="3" type="ORF">G7077_09500</name>
</gene>
<evidence type="ECO:0000256" key="1">
    <source>
        <dbReference type="SAM" id="SignalP"/>
    </source>
</evidence>
<dbReference type="KEGG" id="spii:G7077_09500"/>
<evidence type="ECO:0000313" key="4">
    <source>
        <dbReference type="Proteomes" id="UP000503222"/>
    </source>
</evidence>
<dbReference type="Pfam" id="PF00188">
    <property type="entry name" value="CAP"/>
    <property type="match status" value="1"/>
</dbReference>
<feature type="signal peptide" evidence="1">
    <location>
        <begin position="1"/>
        <end position="25"/>
    </location>
</feature>
<dbReference type="AlphaFoldDB" id="A0A6G7YQS5"/>
<evidence type="ECO:0000313" key="3">
    <source>
        <dbReference type="EMBL" id="QIK79095.1"/>
    </source>
</evidence>
<dbReference type="InterPro" id="IPR035940">
    <property type="entry name" value="CAP_sf"/>
</dbReference>
<feature type="domain" description="SCP" evidence="2">
    <location>
        <begin position="33"/>
        <end position="169"/>
    </location>
</feature>
<dbReference type="SUPFAM" id="SSF55797">
    <property type="entry name" value="PR-1-like"/>
    <property type="match status" value="1"/>
</dbReference>
<dbReference type="RefSeq" id="WP_166411486.1">
    <property type="nucleotide sequence ID" value="NZ_CP049869.1"/>
</dbReference>
<name>A0A6G7YQS5_9SPHN</name>
<dbReference type="InterPro" id="IPR018244">
    <property type="entry name" value="Allrgn_V5/Tpx1_CS"/>
</dbReference>
<dbReference type="PROSITE" id="PS01009">
    <property type="entry name" value="CRISP_1"/>
    <property type="match status" value="1"/>
</dbReference>
<proteinExistence type="predicted"/>
<dbReference type="PRINTS" id="PR00837">
    <property type="entry name" value="V5TPXLIKE"/>
</dbReference>
<dbReference type="InterPro" id="IPR002413">
    <property type="entry name" value="V5_allergen-like"/>
</dbReference>
<organism evidence="3 4">
    <name type="scientific">Sphingomonas piscis</name>
    <dbReference type="NCBI Taxonomy" id="2714943"/>
    <lineage>
        <taxon>Bacteria</taxon>
        <taxon>Pseudomonadati</taxon>
        <taxon>Pseudomonadota</taxon>
        <taxon>Alphaproteobacteria</taxon>
        <taxon>Sphingomonadales</taxon>
        <taxon>Sphingomonadaceae</taxon>
        <taxon>Sphingomonas</taxon>
    </lineage>
</organism>
<sequence>MFSRRLVWVLALIGSCLLDPRSAAATNNLEVHDVNSRLLAAQNREREAAGVPPLQWSNDLALEAEAWADELSRSGEFRHADQTVHGENLWAGSSGAFTPERMIEGWVREKAVYRPGRFPENSTTGNFADVGHYTQLMWRRTRHVGCAVKQGRREDILVCRYAQAGNVVGEVPY</sequence>
<keyword evidence="1" id="KW-0732">Signal</keyword>
<dbReference type="PRINTS" id="PR00838">
    <property type="entry name" value="V5ALLERGEN"/>
</dbReference>
<dbReference type="PROSITE" id="PS51257">
    <property type="entry name" value="PROKAR_LIPOPROTEIN"/>
    <property type="match status" value="1"/>
</dbReference>
<keyword evidence="4" id="KW-1185">Reference proteome</keyword>
<protein>
    <submittedName>
        <fullName evidence="3">SCP-like extracellular</fullName>
    </submittedName>
</protein>
<dbReference type="EMBL" id="CP049869">
    <property type="protein sequence ID" value="QIK79095.1"/>
    <property type="molecule type" value="Genomic_DNA"/>
</dbReference>
<dbReference type="SMART" id="SM00198">
    <property type="entry name" value="SCP"/>
    <property type="match status" value="1"/>
</dbReference>
<reference evidence="3 4" key="1">
    <citation type="submission" date="2020-03" db="EMBL/GenBank/DDBJ databases">
        <title>Sphingomonas sp. nov., isolated from fish.</title>
        <authorList>
            <person name="Hyun D.-W."/>
            <person name="Bae J.-W."/>
        </authorList>
    </citation>
    <scope>NUCLEOTIDE SEQUENCE [LARGE SCALE GENOMIC DNA]</scope>
    <source>
        <strain evidence="3 4">HDW15B</strain>
    </source>
</reference>
<accession>A0A6G7YQS5</accession>